<evidence type="ECO:0000313" key="2">
    <source>
        <dbReference type="Proteomes" id="UP000521943"/>
    </source>
</evidence>
<reference evidence="1 2" key="1">
    <citation type="submission" date="2020-07" db="EMBL/GenBank/DDBJ databases">
        <title>Comparative genomics of pyrophilous fungi reveals a link between fire events and developmental genes.</title>
        <authorList>
            <consortium name="DOE Joint Genome Institute"/>
            <person name="Steindorff A.S."/>
            <person name="Carver A."/>
            <person name="Calhoun S."/>
            <person name="Stillman K."/>
            <person name="Liu H."/>
            <person name="Lipzen A."/>
            <person name="Pangilinan J."/>
            <person name="Labutti K."/>
            <person name="Bruns T.D."/>
            <person name="Grigoriev I.V."/>
        </authorList>
    </citation>
    <scope>NUCLEOTIDE SEQUENCE [LARGE SCALE GENOMIC DNA]</scope>
    <source>
        <strain evidence="1 2">CBS 144469</strain>
    </source>
</reference>
<evidence type="ECO:0000313" key="1">
    <source>
        <dbReference type="EMBL" id="KAF6744530.1"/>
    </source>
</evidence>
<sequence length="429" mass="45943">MDNVTWDQSIVAAPVRPYWCFGLVLSMTSQALSILRPQIVLSRILGGGIHIVNSTCPAEHPSSTVEVVDLGQACCVAFGLLPRSFGLALLLLVRSSTPSGERFLPPPPATLNPEVQQRPSLGRGRHPHFGVLLLLAVCSRRLFDRPSTSGILKPRPFSKTKLRTWASPPFRSSTPSGGSLLTSLVGIEMSDGGRGHRSRRPARFILRVRPAIALDDELEGVQVGVLEGEEAIVVVAQHVAAQLYATRLVQAKEMQGDDRGYAGLRSAAWGMLHSYDIADKVCKAVGGLSAVLDYVGQRADGARSREREDLDYGDRTLALLDPAAATCGVSIRGLSAAFRLTGLSFVPPPPSSEFYSFWGTIPPATLNPRISARQSEGRGRHPHFGVLLLLAETSPPFDRPSSSLLTSLVGIEMSMGAGGIVDGDQRASS</sequence>
<protein>
    <submittedName>
        <fullName evidence="1">Uncharacterized protein</fullName>
    </submittedName>
</protein>
<dbReference type="EMBL" id="JACGCI010000118">
    <property type="protein sequence ID" value="KAF6744530.1"/>
    <property type="molecule type" value="Genomic_DNA"/>
</dbReference>
<organism evidence="1 2">
    <name type="scientific">Ephemerocybe angulata</name>
    <dbReference type="NCBI Taxonomy" id="980116"/>
    <lineage>
        <taxon>Eukaryota</taxon>
        <taxon>Fungi</taxon>
        <taxon>Dikarya</taxon>
        <taxon>Basidiomycota</taxon>
        <taxon>Agaricomycotina</taxon>
        <taxon>Agaricomycetes</taxon>
        <taxon>Agaricomycetidae</taxon>
        <taxon>Agaricales</taxon>
        <taxon>Agaricineae</taxon>
        <taxon>Psathyrellaceae</taxon>
        <taxon>Ephemerocybe</taxon>
    </lineage>
</organism>
<keyword evidence="2" id="KW-1185">Reference proteome</keyword>
<dbReference type="Proteomes" id="UP000521943">
    <property type="component" value="Unassembled WGS sequence"/>
</dbReference>
<proteinExistence type="predicted"/>
<accession>A0A8H6LVT9</accession>
<comment type="caution">
    <text evidence="1">The sequence shown here is derived from an EMBL/GenBank/DDBJ whole genome shotgun (WGS) entry which is preliminary data.</text>
</comment>
<dbReference type="AlphaFoldDB" id="A0A8H6LVT9"/>
<name>A0A8H6LVT9_9AGAR</name>
<gene>
    <name evidence="1" type="ORF">DFP72DRAFT_857331</name>
</gene>